<dbReference type="PANTHER" id="PTHR12365">
    <property type="entry name" value="SPROUTY"/>
    <property type="match status" value="1"/>
</dbReference>
<dbReference type="GO" id="GO:0048513">
    <property type="term" value="P:animal organ development"/>
    <property type="evidence" value="ECO:0007669"/>
    <property type="project" value="TreeGrafter"/>
</dbReference>
<dbReference type="GO" id="GO:0016020">
    <property type="term" value="C:membrane"/>
    <property type="evidence" value="ECO:0007669"/>
    <property type="project" value="InterPro"/>
</dbReference>
<dbReference type="EMBL" id="GFDF01009765">
    <property type="protein sequence ID" value="JAV04319.1"/>
    <property type="molecule type" value="Transcribed_RNA"/>
</dbReference>
<feature type="compositionally biased region" description="Low complexity" evidence="2">
    <location>
        <begin position="58"/>
        <end position="69"/>
    </location>
</feature>
<proteinExistence type="inferred from homology"/>
<dbReference type="PROSITE" id="PS51227">
    <property type="entry name" value="SPR"/>
    <property type="match status" value="1"/>
</dbReference>
<evidence type="ECO:0000256" key="1">
    <source>
        <dbReference type="ARBA" id="ARBA00010964"/>
    </source>
</evidence>
<evidence type="ECO:0000313" key="3">
    <source>
        <dbReference type="EMBL" id="JAV04319.1"/>
    </source>
</evidence>
<organism evidence="3">
    <name type="scientific">Nyssomyia neivai</name>
    <dbReference type="NCBI Taxonomy" id="330878"/>
    <lineage>
        <taxon>Eukaryota</taxon>
        <taxon>Metazoa</taxon>
        <taxon>Ecdysozoa</taxon>
        <taxon>Arthropoda</taxon>
        <taxon>Hexapoda</taxon>
        <taxon>Insecta</taxon>
        <taxon>Pterygota</taxon>
        <taxon>Neoptera</taxon>
        <taxon>Endopterygota</taxon>
        <taxon>Diptera</taxon>
        <taxon>Nematocera</taxon>
        <taxon>Psychodoidea</taxon>
        <taxon>Psychodidae</taxon>
        <taxon>Nyssomyia</taxon>
    </lineage>
</organism>
<name>A0A1L8DCY3_9DIPT</name>
<evidence type="ECO:0000256" key="2">
    <source>
        <dbReference type="SAM" id="MobiDB-lite"/>
    </source>
</evidence>
<dbReference type="Pfam" id="PF05210">
    <property type="entry name" value="Sprouty"/>
    <property type="match status" value="1"/>
</dbReference>
<dbReference type="GO" id="GO:0040037">
    <property type="term" value="P:negative regulation of fibroblast growth factor receptor signaling pathway"/>
    <property type="evidence" value="ECO:0007669"/>
    <property type="project" value="TreeGrafter"/>
</dbReference>
<dbReference type="InterPro" id="IPR051192">
    <property type="entry name" value="Sprouty_domain"/>
</dbReference>
<dbReference type="GO" id="GO:0046580">
    <property type="term" value="P:negative regulation of Ras protein signal transduction"/>
    <property type="evidence" value="ECO:0007669"/>
    <property type="project" value="TreeGrafter"/>
</dbReference>
<protein>
    <submittedName>
        <fullName evidence="3">Putative sprouty</fullName>
    </submittedName>
</protein>
<reference evidence="3" key="1">
    <citation type="submission" date="2016-12" db="EMBL/GenBank/DDBJ databases">
        <title>An insight into the sialome and mialome of the sand fly, Nyssomyia neivai.</title>
        <authorList>
            <person name="Sebastian V."/>
            <person name="Goulart T.M."/>
            <person name="Oliveira W."/>
            <person name="Calvo E."/>
            <person name="Oliveira L.F."/>
            <person name="Pinto M.C."/>
            <person name="Rosselino A.M."/>
            <person name="Ribeiro J.M."/>
        </authorList>
    </citation>
    <scope>NUCLEOTIDE SEQUENCE</scope>
</reference>
<dbReference type="InterPro" id="IPR007875">
    <property type="entry name" value="Sprouty"/>
</dbReference>
<accession>A0A1L8DCY3</accession>
<dbReference type="AlphaFoldDB" id="A0A1L8DCY3"/>
<comment type="similarity">
    <text evidence="1">Belongs to the sprouty family.</text>
</comment>
<dbReference type="GO" id="GO:0005829">
    <property type="term" value="C:cytosol"/>
    <property type="evidence" value="ECO:0007669"/>
    <property type="project" value="TreeGrafter"/>
</dbReference>
<feature type="compositionally biased region" description="Pro residues" evidence="2">
    <location>
        <begin position="44"/>
        <end position="57"/>
    </location>
</feature>
<feature type="region of interest" description="Disordered" evidence="2">
    <location>
        <begin position="1"/>
        <end position="69"/>
    </location>
</feature>
<sequence length="415" mass="44349">MDRKNGSDPLAPPRPPKSIPRVHRPRAPEPPMMSTPLIGSAAAPLPPRQAVPPPPLRPQQAAAAPTTAPLAPLQSSITFSRRRPPVTVAPSLGTFSVSATEVPPSVTLQEPRPENERLTNEYVDTPFRGPPVAHVTPVTRHAPAATESPLLAAQRHAAAPPKLSPVFLPAATTRTATQRPSVITKQPVSFTKELPSAALHEDVDIHPSNGDSLNSITCPQCNRCRCEECQRPRQLPSRWVCDKTCLCSAETVIDYASCLCCVKALYYHCSKDHEMDNGEGDSISCADDPCSCLPHKRPTRWGCLAALSLVLPCLWCYWPMRGCVAACAKCYARHARHGCRCPRGKTHSSAISSLVSLVGTTGSGGQPMGGTNPGVGGVSGNSVSSVMGNVSRTFSASRNCDLTPEKRLLDSSPEY</sequence>
<dbReference type="PANTHER" id="PTHR12365:SF7">
    <property type="entry name" value="PROTEIN SPROUTY"/>
    <property type="match status" value="1"/>
</dbReference>